<keyword evidence="2" id="KW-1185">Reference proteome</keyword>
<gene>
    <name evidence="1" type="ORF">AC578_10811</name>
</gene>
<dbReference type="AlphaFoldDB" id="A0A139GVT1"/>
<comment type="caution">
    <text evidence="1">The sequence shown here is derived from an EMBL/GenBank/DDBJ whole genome shotgun (WGS) entry which is preliminary data.</text>
</comment>
<reference evidence="1 2" key="1">
    <citation type="submission" date="2015-07" db="EMBL/GenBank/DDBJ databases">
        <title>Comparative genomics of the Sigatoka disease complex on banana suggests a link between parallel evolutionary changes in Pseudocercospora fijiensis and Pseudocercospora eumusae and increased virulence on the banana host.</title>
        <authorList>
            <person name="Chang T.-C."/>
            <person name="Salvucci A."/>
            <person name="Crous P.W."/>
            <person name="Stergiopoulos I."/>
        </authorList>
    </citation>
    <scope>NUCLEOTIDE SEQUENCE [LARGE SCALE GENOMIC DNA]</scope>
    <source>
        <strain evidence="1 2">CBS 114824</strain>
    </source>
</reference>
<accession>A0A139GVT1</accession>
<protein>
    <submittedName>
        <fullName evidence="1">Uncharacterized protein</fullName>
    </submittedName>
</protein>
<evidence type="ECO:0000313" key="1">
    <source>
        <dbReference type="EMBL" id="KXS94315.1"/>
    </source>
</evidence>
<dbReference type="OrthoDB" id="3884299at2759"/>
<proteinExistence type="predicted"/>
<name>A0A139GVT1_9PEZI</name>
<dbReference type="Proteomes" id="UP000070133">
    <property type="component" value="Unassembled WGS sequence"/>
</dbReference>
<organism evidence="1 2">
    <name type="scientific">Pseudocercospora eumusae</name>
    <dbReference type="NCBI Taxonomy" id="321146"/>
    <lineage>
        <taxon>Eukaryota</taxon>
        <taxon>Fungi</taxon>
        <taxon>Dikarya</taxon>
        <taxon>Ascomycota</taxon>
        <taxon>Pezizomycotina</taxon>
        <taxon>Dothideomycetes</taxon>
        <taxon>Dothideomycetidae</taxon>
        <taxon>Mycosphaerellales</taxon>
        <taxon>Mycosphaerellaceae</taxon>
        <taxon>Pseudocercospora</taxon>
    </lineage>
</organism>
<evidence type="ECO:0000313" key="2">
    <source>
        <dbReference type="Proteomes" id="UP000070133"/>
    </source>
</evidence>
<dbReference type="EMBL" id="LFZN01000300">
    <property type="protein sequence ID" value="KXS94315.1"/>
    <property type="molecule type" value="Genomic_DNA"/>
</dbReference>
<sequence>MAARKTIDGACELGPLGLNNAATMLLLDRKGPDAFTRSFLRHKRSSTKNQNKASLVKLRSQIGLGLENRLFGGIVEPRFESDLHGLRYFFDEEPSGIEKALYITEWPNYAHARSYQTGDLLFAARKGYIIPKKYRVWPVDFDHLAKLFQEDLWQGFDNPSRANGGEDPLDLLRFPKQNLTTLTYAPSTGS</sequence>